<evidence type="ECO:0000313" key="1">
    <source>
        <dbReference type="EMBL" id="WOJ91722.1"/>
    </source>
</evidence>
<evidence type="ECO:0000313" key="2">
    <source>
        <dbReference type="Proteomes" id="UP001626536"/>
    </source>
</evidence>
<gene>
    <name evidence="1" type="ORF">RZS28_18515</name>
</gene>
<geneLocation type="plasmid" evidence="1 2">
    <name>pRX1</name>
</geneLocation>
<accession>A0ABZ0HWR4</accession>
<reference evidence="1 2" key="1">
    <citation type="submission" date="2023-10" db="EMBL/GenBank/DDBJ databases">
        <title>Novel methanotroph of the genus Methylocapsa from a subarctic wetland.</title>
        <authorList>
            <person name="Belova S.E."/>
            <person name="Oshkin I.Y."/>
            <person name="Miroshnikov K."/>
            <person name="Dedysh S.N."/>
        </authorList>
    </citation>
    <scope>NUCLEOTIDE SEQUENCE [LARGE SCALE GENOMIC DNA]</scope>
    <source>
        <strain evidence="1 2">RX1</strain>
        <plasmid evidence="1 2">pRX1</plasmid>
    </source>
</reference>
<dbReference type="EMBL" id="CP136863">
    <property type="protein sequence ID" value="WOJ91722.1"/>
    <property type="molecule type" value="Genomic_DNA"/>
</dbReference>
<proteinExistence type="predicted"/>
<protein>
    <submittedName>
        <fullName evidence="1">Uncharacterized protein</fullName>
    </submittedName>
</protein>
<keyword evidence="2" id="KW-1185">Reference proteome</keyword>
<keyword evidence="1" id="KW-0614">Plasmid</keyword>
<sequence length="70" mass="7824">MIDIQKLAAGFAANVARTSNIPSEAIEPILRDAFQRGLQLGLTLRKSADLGVYPKIQPTKEERQSWTMMH</sequence>
<organism evidence="1 2">
    <name type="scientific">Methylocapsa polymorpha</name>
    <dbReference type="NCBI Taxonomy" id="3080828"/>
    <lineage>
        <taxon>Bacteria</taxon>
        <taxon>Pseudomonadati</taxon>
        <taxon>Pseudomonadota</taxon>
        <taxon>Alphaproteobacteria</taxon>
        <taxon>Hyphomicrobiales</taxon>
        <taxon>Beijerinckiaceae</taxon>
        <taxon>Methylocapsa</taxon>
    </lineage>
</organism>
<dbReference type="RefSeq" id="WP_318655150.1">
    <property type="nucleotide sequence ID" value="NZ_CP136863.1"/>
</dbReference>
<name>A0ABZ0HWR4_9HYPH</name>
<dbReference type="Proteomes" id="UP001626536">
    <property type="component" value="Plasmid pRX1"/>
</dbReference>